<dbReference type="EMBL" id="JAFIRN010000015">
    <property type="protein sequence ID" value="KAG5834707.1"/>
    <property type="molecule type" value="Genomic_DNA"/>
</dbReference>
<evidence type="ECO:0000256" key="1">
    <source>
        <dbReference type="SAM" id="MobiDB-lite"/>
    </source>
</evidence>
<feature type="compositionally biased region" description="Low complexity" evidence="1">
    <location>
        <begin position="72"/>
        <end position="91"/>
    </location>
</feature>
<feature type="region of interest" description="Disordered" evidence="1">
    <location>
        <begin position="1"/>
        <end position="27"/>
    </location>
</feature>
<accession>A0A9D3LPE5</accession>
<sequence length="126" mass="13345">MAAAAAASSVASSSVHRHPFLNAMRPRLRYSPYTVPMNVPDSTLLTTASPSLAGSAIELKGNAMATSPTLDSTSEVNSRSSTMSSRSLSLSPKTCQEKDPTSELQSIQRLVSGLDTKHDRPRSLSP</sequence>
<feature type="region of interest" description="Disordered" evidence="1">
    <location>
        <begin position="63"/>
        <end position="126"/>
    </location>
</feature>
<evidence type="ECO:0000313" key="4">
    <source>
        <dbReference type="Proteomes" id="UP001044222"/>
    </source>
</evidence>
<gene>
    <name evidence="3" type="ORF">ANANG_G00264450</name>
</gene>
<dbReference type="Pfam" id="PF20627">
    <property type="entry name" value="TBX2-3_RD"/>
    <property type="match status" value="1"/>
</dbReference>
<name>A0A9D3LPE5_ANGAN</name>
<dbReference type="AlphaFoldDB" id="A0A9D3LPE5"/>
<organism evidence="3 4">
    <name type="scientific">Anguilla anguilla</name>
    <name type="common">European freshwater eel</name>
    <name type="synonym">Muraena anguilla</name>
    <dbReference type="NCBI Taxonomy" id="7936"/>
    <lineage>
        <taxon>Eukaryota</taxon>
        <taxon>Metazoa</taxon>
        <taxon>Chordata</taxon>
        <taxon>Craniata</taxon>
        <taxon>Vertebrata</taxon>
        <taxon>Euteleostomi</taxon>
        <taxon>Actinopterygii</taxon>
        <taxon>Neopterygii</taxon>
        <taxon>Teleostei</taxon>
        <taxon>Anguilliformes</taxon>
        <taxon>Anguillidae</taxon>
        <taxon>Anguilla</taxon>
    </lineage>
</organism>
<feature type="compositionally biased region" description="Low complexity" evidence="1">
    <location>
        <begin position="1"/>
        <end position="14"/>
    </location>
</feature>
<feature type="compositionally biased region" description="Basic and acidic residues" evidence="1">
    <location>
        <begin position="115"/>
        <end position="126"/>
    </location>
</feature>
<dbReference type="Proteomes" id="UP001044222">
    <property type="component" value="Chromosome 15"/>
</dbReference>
<dbReference type="InterPro" id="IPR048387">
    <property type="entry name" value="TBX2_3_RD"/>
</dbReference>
<evidence type="ECO:0000259" key="2">
    <source>
        <dbReference type="Pfam" id="PF20627"/>
    </source>
</evidence>
<proteinExistence type="predicted"/>
<keyword evidence="4" id="KW-1185">Reference proteome</keyword>
<comment type="caution">
    <text evidence="3">The sequence shown here is derived from an EMBL/GenBank/DDBJ whole genome shotgun (WGS) entry which is preliminary data.</text>
</comment>
<reference evidence="3" key="1">
    <citation type="submission" date="2021-01" db="EMBL/GenBank/DDBJ databases">
        <title>A chromosome-scale assembly of European eel, Anguilla anguilla.</title>
        <authorList>
            <person name="Henkel C."/>
            <person name="Jong-Raadsen S.A."/>
            <person name="Dufour S."/>
            <person name="Weltzien F.-A."/>
            <person name="Palstra A.P."/>
            <person name="Pelster B."/>
            <person name="Spaink H.P."/>
            <person name="Van Den Thillart G.E."/>
            <person name="Jansen H."/>
            <person name="Zahm M."/>
            <person name="Klopp C."/>
            <person name="Cedric C."/>
            <person name="Louis A."/>
            <person name="Berthelot C."/>
            <person name="Parey E."/>
            <person name="Roest Crollius H."/>
            <person name="Montfort J."/>
            <person name="Robinson-Rechavi M."/>
            <person name="Bucao C."/>
            <person name="Bouchez O."/>
            <person name="Gislard M."/>
            <person name="Lluch J."/>
            <person name="Milhes M."/>
            <person name="Lampietro C."/>
            <person name="Lopez Roques C."/>
            <person name="Donnadieu C."/>
            <person name="Braasch I."/>
            <person name="Desvignes T."/>
            <person name="Postlethwait J."/>
            <person name="Bobe J."/>
            <person name="Guiguen Y."/>
            <person name="Dirks R."/>
        </authorList>
    </citation>
    <scope>NUCLEOTIDE SEQUENCE</scope>
    <source>
        <strain evidence="3">Tag_6206</strain>
        <tissue evidence="3">Liver</tissue>
    </source>
</reference>
<evidence type="ECO:0000313" key="3">
    <source>
        <dbReference type="EMBL" id="KAG5834707.1"/>
    </source>
</evidence>
<feature type="domain" description="T-box transcription factor 2/3 repressor" evidence="2">
    <location>
        <begin position="2"/>
        <end position="48"/>
    </location>
</feature>
<protein>
    <recommendedName>
        <fullName evidence="2">T-box transcription factor 2/3 repressor domain-containing protein</fullName>
    </recommendedName>
</protein>